<dbReference type="OrthoDB" id="517121at2"/>
<dbReference type="SUPFAM" id="SSF56925">
    <property type="entry name" value="OMPA-like"/>
    <property type="match status" value="1"/>
</dbReference>
<keyword evidence="3" id="KW-1185">Reference proteome</keyword>
<accession>A0A383XR95</accession>
<evidence type="ECO:0008006" key="4">
    <source>
        <dbReference type="Google" id="ProtNLM"/>
    </source>
</evidence>
<keyword evidence="1" id="KW-0732">Signal</keyword>
<feature type="signal peptide" evidence="1">
    <location>
        <begin position="1"/>
        <end position="20"/>
    </location>
</feature>
<dbReference type="RefSeq" id="WP_109721148.1">
    <property type="nucleotide sequence ID" value="NZ_QEQK01000013.1"/>
</dbReference>
<evidence type="ECO:0000313" key="2">
    <source>
        <dbReference type="EMBL" id="PWN55149.1"/>
    </source>
</evidence>
<protein>
    <recommendedName>
        <fullName evidence="4">Outer membrane protein beta-barrel domain-containing protein</fullName>
    </recommendedName>
</protein>
<sequence length="236" mass="25145">MIRTLGLVSALALLPTLGHAYEPNLGVAARVSTLGLSLEMTTGITETFNLRAGVNQYDYDYDPEPEEDSGNELTYNGSLDLSSLAAYADWHPWGGAFRLSAGVVFNGNEIAASARCEQASCEVGDQSFDADDIGTISALIDFDSVAPYAGLGWGNAVAADTGFGFQFDIGVMFQGSPGVSLSSEGSCQGSLGSNPTADCQQELDEALEREEQELQQDADDFDLYPVISLGVRYKFF</sequence>
<comment type="caution">
    <text evidence="2">The sequence shown here is derived from an EMBL/GenBank/DDBJ whole genome shotgun (WGS) entry which is preliminary data.</text>
</comment>
<name>A0A383XR95_9GAMM</name>
<dbReference type="Proteomes" id="UP000251800">
    <property type="component" value="Unassembled WGS sequence"/>
</dbReference>
<dbReference type="Gene3D" id="2.40.160.170">
    <property type="match status" value="1"/>
</dbReference>
<reference evidence="2 3" key="1">
    <citation type="submission" date="2018-05" db="EMBL/GenBank/DDBJ databases">
        <title>Abyssibacter profundi OUC007T gen. nov., sp. nov, a marine bacterium isolated from seawater of the Mariana Trench.</title>
        <authorList>
            <person name="Zhou S."/>
        </authorList>
    </citation>
    <scope>NUCLEOTIDE SEQUENCE [LARGE SCALE GENOMIC DNA]</scope>
    <source>
        <strain evidence="2 3">OUC007</strain>
    </source>
</reference>
<dbReference type="EMBL" id="QEQK01000013">
    <property type="protein sequence ID" value="PWN55149.1"/>
    <property type="molecule type" value="Genomic_DNA"/>
</dbReference>
<evidence type="ECO:0000313" key="3">
    <source>
        <dbReference type="Proteomes" id="UP000251800"/>
    </source>
</evidence>
<organism evidence="2 3">
    <name type="scientific">Abyssibacter profundi</name>
    <dbReference type="NCBI Taxonomy" id="2182787"/>
    <lineage>
        <taxon>Bacteria</taxon>
        <taxon>Pseudomonadati</taxon>
        <taxon>Pseudomonadota</taxon>
        <taxon>Gammaproteobacteria</taxon>
        <taxon>Chromatiales</taxon>
        <taxon>Oceanococcaceae</taxon>
        <taxon>Abyssibacter</taxon>
    </lineage>
</organism>
<dbReference type="InterPro" id="IPR011250">
    <property type="entry name" value="OMP/PagP_B-barrel"/>
</dbReference>
<gene>
    <name evidence="2" type="ORF">DEH80_14080</name>
</gene>
<proteinExistence type="predicted"/>
<evidence type="ECO:0000256" key="1">
    <source>
        <dbReference type="SAM" id="SignalP"/>
    </source>
</evidence>
<dbReference type="AlphaFoldDB" id="A0A383XR95"/>
<feature type="chain" id="PRO_5016780985" description="Outer membrane protein beta-barrel domain-containing protein" evidence="1">
    <location>
        <begin position="21"/>
        <end position="236"/>
    </location>
</feature>